<dbReference type="EMBL" id="JBHRWW010000022">
    <property type="protein sequence ID" value="MFC3690382.1"/>
    <property type="molecule type" value="Genomic_DNA"/>
</dbReference>
<sequence>MRRALAALAAAATCALLAGGVVATPATAAPLNCSTYDDRSATDRAPRPGVVVPDVYSFATYYDLVGIDDDGEPTSLYIGGLPYDQKTVAVWENATDCYGYDSSRNAWAVAPNGRIYSSGADFSGPRANNYGDASSLPLQRPIVGMSATATGEGYWLVASDGGIFTYGDARFHGSTGNLRLNKPIVGMSVTPTGNGYWLVASDGGIFAFGDAQFHGSTGNLRLNKPISGMTVTPSGNGYWMVASDGGVFTFGDAQFRGSAGSYNLAAPIAGMLTRGAGYLLLGQDGQIYSFG</sequence>
<gene>
    <name evidence="2" type="ORF">ACFOLH_18695</name>
</gene>
<dbReference type="Proteomes" id="UP001595685">
    <property type="component" value="Unassembled WGS sequence"/>
</dbReference>
<keyword evidence="3" id="KW-1185">Reference proteome</keyword>
<organism evidence="2 3">
    <name type="scientific">Aquipuribacter hungaricus</name>
    <dbReference type="NCBI Taxonomy" id="545624"/>
    <lineage>
        <taxon>Bacteria</taxon>
        <taxon>Bacillati</taxon>
        <taxon>Actinomycetota</taxon>
        <taxon>Actinomycetes</taxon>
        <taxon>Micrococcales</taxon>
        <taxon>Intrasporangiaceae</taxon>
        <taxon>Aquipuribacter</taxon>
    </lineage>
</organism>
<accession>A0ABV7WN74</accession>
<evidence type="ECO:0000313" key="3">
    <source>
        <dbReference type="Proteomes" id="UP001595685"/>
    </source>
</evidence>
<dbReference type="Gene3D" id="2.130.10.30">
    <property type="entry name" value="Regulator of chromosome condensation 1/beta-lactamase-inhibitor protein II"/>
    <property type="match status" value="1"/>
</dbReference>
<comment type="caution">
    <text evidence="2">The sequence shown here is derived from an EMBL/GenBank/DDBJ whole genome shotgun (WGS) entry which is preliminary data.</text>
</comment>
<reference evidence="3" key="1">
    <citation type="journal article" date="2019" name="Int. J. Syst. Evol. Microbiol.">
        <title>The Global Catalogue of Microorganisms (GCM) 10K type strain sequencing project: providing services to taxonomists for standard genome sequencing and annotation.</title>
        <authorList>
            <consortium name="The Broad Institute Genomics Platform"/>
            <consortium name="The Broad Institute Genome Sequencing Center for Infectious Disease"/>
            <person name="Wu L."/>
            <person name="Ma J."/>
        </authorList>
    </citation>
    <scope>NUCLEOTIDE SEQUENCE [LARGE SCALE GENOMIC DNA]</scope>
    <source>
        <strain evidence="3">NCAIM B.02333</strain>
    </source>
</reference>
<proteinExistence type="predicted"/>
<name>A0ABV7WN74_9MICO</name>
<evidence type="ECO:0000313" key="2">
    <source>
        <dbReference type="EMBL" id="MFC3690382.1"/>
    </source>
</evidence>
<keyword evidence="1" id="KW-0732">Signal</keyword>
<dbReference type="RefSeq" id="WP_340291237.1">
    <property type="nucleotide sequence ID" value="NZ_JBBEOI010000034.1"/>
</dbReference>
<feature type="chain" id="PRO_5046398554" evidence="1">
    <location>
        <begin position="29"/>
        <end position="291"/>
    </location>
</feature>
<evidence type="ECO:0000256" key="1">
    <source>
        <dbReference type="SAM" id="SignalP"/>
    </source>
</evidence>
<dbReference type="SUPFAM" id="SSF50969">
    <property type="entry name" value="YVTN repeat-like/Quinoprotein amine dehydrogenase"/>
    <property type="match status" value="1"/>
</dbReference>
<dbReference type="InterPro" id="IPR009091">
    <property type="entry name" value="RCC1/BLIP-II"/>
</dbReference>
<dbReference type="InterPro" id="IPR011044">
    <property type="entry name" value="Quino_amine_DH_bsu"/>
</dbReference>
<feature type="signal peptide" evidence="1">
    <location>
        <begin position="1"/>
        <end position="28"/>
    </location>
</feature>
<protein>
    <submittedName>
        <fullName evidence="2">Uncharacterized protein</fullName>
    </submittedName>
</protein>